<dbReference type="PROSITE" id="PS51257">
    <property type="entry name" value="PROKAR_LIPOPROTEIN"/>
    <property type="match status" value="1"/>
</dbReference>
<reference evidence="2" key="1">
    <citation type="submission" date="2023-02" db="EMBL/GenBank/DDBJ databases">
        <title>Genome of Flavobacteriaceae gen. nov. sp. strain F89.</title>
        <authorList>
            <person name="Wang Y."/>
        </authorList>
    </citation>
    <scope>NUCLEOTIDE SEQUENCE</scope>
    <source>
        <strain evidence="2">F89</strain>
    </source>
</reference>
<dbReference type="PANTHER" id="PTHR30535:SF34">
    <property type="entry name" value="MOLYBDATE-BINDING PROTEIN MOLA"/>
    <property type="match status" value="1"/>
</dbReference>
<evidence type="ECO:0000313" key="3">
    <source>
        <dbReference type="Proteomes" id="UP001200642"/>
    </source>
</evidence>
<dbReference type="RefSeq" id="WP_317901116.1">
    <property type="nucleotide sequence ID" value="NZ_JAIRBC010000005.1"/>
</dbReference>
<gene>
    <name evidence="2" type="ORF">K8352_04380</name>
</gene>
<name>A0AAE3ERP4_9FLAO</name>
<organism evidence="2 3">
    <name type="scientific">Cerina litoralis</name>
    <dbReference type="NCBI Taxonomy" id="2874477"/>
    <lineage>
        <taxon>Bacteria</taxon>
        <taxon>Pseudomonadati</taxon>
        <taxon>Bacteroidota</taxon>
        <taxon>Flavobacteriia</taxon>
        <taxon>Flavobacteriales</taxon>
        <taxon>Flavobacteriaceae</taxon>
        <taxon>Cerina</taxon>
    </lineage>
</organism>
<dbReference type="PROSITE" id="PS50983">
    <property type="entry name" value="FE_B12_PBP"/>
    <property type="match status" value="1"/>
</dbReference>
<dbReference type="AlphaFoldDB" id="A0AAE3ERP4"/>
<dbReference type="InterPro" id="IPR050902">
    <property type="entry name" value="ABC_Transporter_SBP"/>
</dbReference>
<evidence type="ECO:0000259" key="1">
    <source>
        <dbReference type="PROSITE" id="PS50983"/>
    </source>
</evidence>
<dbReference type="Pfam" id="PF01497">
    <property type="entry name" value="Peripla_BP_2"/>
    <property type="match status" value="1"/>
</dbReference>
<dbReference type="Gene3D" id="3.40.50.1980">
    <property type="entry name" value="Nitrogenase molybdenum iron protein domain"/>
    <property type="match status" value="2"/>
</dbReference>
<protein>
    <submittedName>
        <fullName evidence="2">ABC transporter substrate-binding protein</fullName>
    </submittedName>
</protein>
<dbReference type="CDD" id="cd01141">
    <property type="entry name" value="TroA_d"/>
    <property type="match status" value="1"/>
</dbReference>
<evidence type="ECO:0000313" key="2">
    <source>
        <dbReference type="EMBL" id="MCG2459972.1"/>
    </source>
</evidence>
<dbReference type="Proteomes" id="UP001200642">
    <property type="component" value="Unassembled WGS sequence"/>
</dbReference>
<keyword evidence="3" id="KW-1185">Reference proteome</keyword>
<proteinExistence type="predicted"/>
<dbReference type="EMBL" id="JAIRBC010000005">
    <property type="protein sequence ID" value="MCG2459972.1"/>
    <property type="molecule type" value="Genomic_DNA"/>
</dbReference>
<dbReference type="SUPFAM" id="SSF53807">
    <property type="entry name" value="Helical backbone' metal receptor"/>
    <property type="match status" value="1"/>
</dbReference>
<feature type="domain" description="Fe/B12 periplasmic-binding" evidence="1">
    <location>
        <begin position="96"/>
        <end position="368"/>
    </location>
</feature>
<comment type="caution">
    <text evidence="2">The sequence shown here is derived from an EMBL/GenBank/DDBJ whole genome shotgun (WGS) entry which is preliminary data.</text>
</comment>
<dbReference type="InterPro" id="IPR002491">
    <property type="entry name" value="ABC_transptr_periplasmic_BD"/>
</dbReference>
<accession>A0AAE3ERP4</accession>
<dbReference type="GO" id="GO:0071281">
    <property type="term" value="P:cellular response to iron ion"/>
    <property type="evidence" value="ECO:0007669"/>
    <property type="project" value="TreeGrafter"/>
</dbReference>
<dbReference type="PANTHER" id="PTHR30535">
    <property type="entry name" value="VITAMIN B12-BINDING PROTEIN"/>
    <property type="match status" value="1"/>
</dbReference>
<sequence>MRHLFLLSFLLAFFSCKQEKKQSISVPATVKKITISDAKGFSVEKLEGGITIVRITSPWPNSKTGFTYALVPKEKINTSLLDKSAYDAIVPVPVERIVATSTTHIPALEALGATDRLVGFTNTQYISSEATRKRIEKGEVQELGNNEAINTEMVLALQPDVVFGFGIDGQNKAYETLKRSGIPVVYNGDWTEGSPLGKAEWIKFFAPFFGKEEAADSIFAAIKSDYLKVKSLAKKAQNKPAVLSGALYKDVWYLPAGESWAAQFLEDANADYLWKNTKGTGSLSLSLENVLVKGQSADFWVSPSEYISYRGLKEGNPHYTQFDAFHNKKIYTFANTKGATGGLLYFELGPNRPDMILKDLVHIFHPELLPDYQPYFFKPLE</sequence>